<comment type="caution">
    <text evidence="3">The sequence shown here is derived from an EMBL/GenBank/DDBJ whole genome shotgun (WGS) entry which is preliminary data.</text>
</comment>
<dbReference type="OrthoDB" id="244097at2759"/>
<comment type="similarity">
    <text evidence="1">Belongs to the UPF0235 family.</text>
</comment>
<dbReference type="Pfam" id="PF02594">
    <property type="entry name" value="DUF167"/>
    <property type="match status" value="1"/>
</dbReference>
<dbReference type="AlphaFoldDB" id="A0A9D3Q1S8"/>
<accession>A0A9D3Q1S8</accession>
<dbReference type="HAMAP" id="MF_00634">
    <property type="entry name" value="UPF0235"/>
    <property type="match status" value="1"/>
</dbReference>
<evidence type="ECO:0000313" key="4">
    <source>
        <dbReference type="Proteomes" id="UP001046870"/>
    </source>
</evidence>
<proteinExistence type="inferred from homology"/>
<evidence type="ECO:0000256" key="2">
    <source>
        <dbReference type="SAM" id="MobiDB-lite"/>
    </source>
</evidence>
<gene>
    <name evidence="3" type="ORF">MATL_G00101120</name>
</gene>
<dbReference type="SUPFAM" id="SSF69786">
    <property type="entry name" value="YggU-like"/>
    <property type="match status" value="1"/>
</dbReference>
<dbReference type="SMART" id="SM01152">
    <property type="entry name" value="DUF167"/>
    <property type="match status" value="1"/>
</dbReference>
<dbReference type="PANTHER" id="PTHR13420:SF7">
    <property type="entry name" value="UPF0235 PROTEIN C15ORF40"/>
    <property type="match status" value="1"/>
</dbReference>
<dbReference type="EMBL" id="JAFDVH010000007">
    <property type="protein sequence ID" value="KAG7473934.1"/>
    <property type="molecule type" value="Genomic_DNA"/>
</dbReference>
<evidence type="ECO:0000313" key="3">
    <source>
        <dbReference type="EMBL" id="KAG7473934.1"/>
    </source>
</evidence>
<organism evidence="3 4">
    <name type="scientific">Megalops atlanticus</name>
    <name type="common">Tarpon</name>
    <name type="synonym">Clupea gigantea</name>
    <dbReference type="NCBI Taxonomy" id="7932"/>
    <lineage>
        <taxon>Eukaryota</taxon>
        <taxon>Metazoa</taxon>
        <taxon>Chordata</taxon>
        <taxon>Craniata</taxon>
        <taxon>Vertebrata</taxon>
        <taxon>Euteleostomi</taxon>
        <taxon>Actinopterygii</taxon>
        <taxon>Neopterygii</taxon>
        <taxon>Teleostei</taxon>
        <taxon>Elopiformes</taxon>
        <taxon>Megalopidae</taxon>
        <taxon>Megalops</taxon>
    </lineage>
</organism>
<name>A0A9D3Q1S8_MEGAT</name>
<dbReference type="PANTHER" id="PTHR13420">
    <property type="entry name" value="UPF0235 PROTEIN C15ORF40"/>
    <property type="match status" value="1"/>
</dbReference>
<dbReference type="GO" id="GO:0005737">
    <property type="term" value="C:cytoplasm"/>
    <property type="evidence" value="ECO:0007669"/>
    <property type="project" value="TreeGrafter"/>
</dbReference>
<dbReference type="Gene3D" id="3.30.1200.10">
    <property type="entry name" value="YggU-like"/>
    <property type="match status" value="1"/>
</dbReference>
<dbReference type="NCBIfam" id="TIGR00251">
    <property type="entry name" value="DUF167 family protein"/>
    <property type="match status" value="1"/>
</dbReference>
<sequence>MPKKDKTNKNTQNQVGRAPGPVSRDKNGLISVAIHAKPGSKKNAVTDVFSEAVGVAIAAPPSEGEANAELVRYLSEVLEVKKSEITLDRGCRSREKLIKVSGSVSPGEVLERLKKAAAE</sequence>
<dbReference type="InterPro" id="IPR036591">
    <property type="entry name" value="YggU-like_sf"/>
</dbReference>
<dbReference type="Proteomes" id="UP001046870">
    <property type="component" value="Chromosome 7"/>
</dbReference>
<protein>
    <submittedName>
        <fullName evidence="3">Uncharacterized protein</fullName>
    </submittedName>
</protein>
<dbReference type="InterPro" id="IPR003746">
    <property type="entry name" value="DUF167"/>
</dbReference>
<feature type="region of interest" description="Disordered" evidence="2">
    <location>
        <begin position="1"/>
        <end position="27"/>
    </location>
</feature>
<reference evidence="3" key="1">
    <citation type="submission" date="2021-01" db="EMBL/GenBank/DDBJ databases">
        <authorList>
            <person name="Zahm M."/>
            <person name="Roques C."/>
            <person name="Cabau C."/>
            <person name="Klopp C."/>
            <person name="Donnadieu C."/>
            <person name="Jouanno E."/>
            <person name="Lampietro C."/>
            <person name="Louis A."/>
            <person name="Herpin A."/>
            <person name="Echchiki A."/>
            <person name="Berthelot C."/>
            <person name="Parey E."/>
            <person name="Roest-Crollius H."/>
            <person name="Braasch I."/>
            <person name="Postlethwait J."/>
            <person name="Bobe J."/>
            <person name="Montfort J."/>
            <person name="Bouchez O."/>
            <person name="Begum T."/>
            <person name="Mejri S."/>
            <person name="Adams A."/>
            <person name="Chen W.-J."/>
            <person name="Guiguen Y."/>
        </authorList>
    </citation>
    <scope>NUCLEOTIDE SEQUENCE</scope>
    <source>
        <strain evidence="3">YG-15Mar2019-1</strain>
        <tissue evidence="3">Brain</tissue>
    </source>
</reference>
<evidence type="ECO:0000256" key="1">
    <source>
        <dbReference type="ARBA" id="ARBA00010364"/>
    </source>
</evidence>
<keyword evidence="4" id="KW-1185">Reference proteome</keyword>